<dbReference type="PANTHER" id="PTHR45586">
    <property type="entry name" value="TPR REPEAT-CONTAINING PROTEIN PA4667"/>
    <property type="match status" value="1"/>
</dbReference>
<dbReference type="InterPro" id="IPR011990">
    <property type="entry name" value="TPR-like_helical_dom_sf"/>
</dbReference>
<dbReference type="InterPro" id="IPR051012">
    <property type="entry name" value="CellSynth/LPSAsmb/PSIAsmb"/>
</dbReference>
<dbReference type="InterPro" id="IPR019734">
    <property type="entry name" value="TPR_rpt"/>
</dbReference>
<evidence type="ECO:0000256" key="2">
    <source>
        <dbReference type="ARBA" id="ARBA00022803"/>
    </source>
</evidence>
<evidence type="ECO:0000256" key="3">
    <source>
        <dbReference type="PROSITE-ProRule" id="PRU00339"/>
    </source>
</evidence>
<evidence type="ECO:0000313" key="6">
    <source>
        <dbReference type="Proteomes" id="UP000547674"/>
    </source>
</evidence>
<dbReference type="Pfam" id="PF14559">
    <property type="entry name" value="TPR_19"/>
    <property type="match status" value="2"/>
</dbReference>
<dbReference type="Pfam" id="PF13432">
    <property type="entry name" value="TPR_16"/>
    <property type="match status" value="1"/>
</dbReference>
<reference evidence="5 6" key="1">
    <citation type="submission" date="2020-03" db="EMBL/GenBank/DDBJ databases">
        <title>Metabolic flexibility allows generalist bacteria to become dominant in a frequently disturbed ecosystem.</title>
        <authorList>
            <person name="Chen Y.-J."/>
            <person name="Leung P.M."/>
            <person name="Bay S.K."/>
            <person name="Hugenholtz P."/>
            <person name="Kessler A.J."/>
            <person name="Shelley G."/>
            <person name="Waite D.W."/>
            <person name="Cook P.L."/>
            <person name="Greening C."/>
        </authorList>
    </citation>
    <scope>NUCLEOTIDE SEQUENCE [LARGE SCALE GENOMIC DNA]</scope>
    <source>
        <strain evidence="5">SS_bin_28</strain>
    </source>
</reference>
<feature type="domain" description="Peptidase MA-like" evidence="4">
    <location>
        <begin position="509"/>
        <end position="627"/>
    </location>
</feature>
<keyword evidence="1" id="KW-0677">Repeat</keyword>
<comment type="caution">
    <text evidence="5">The sequence shown here is derived from an EMBL/GenBank/DDBJ whole genome shotgun (WGS) entry which is preliminary data.</text>
</comment>
<evidence type="ECO:0000256" key="1">
    <source>
        <dbReference type="ARBA" id="ARBA00022737"/>
    </source>
</evidence>
<dbReference type="PROSITE" id="PS50005">
    <property type="entry name" value="TPR"/>
    <property type="match status" value="1"/>
</dbReference>
<gene>
    <name evidence="5" type="ORF">HKN21_08590</name>
</gene>
<dbReference type="Pfam" id="PF13485">
    <property type="entry name" value="Peptidase_MA_2"/>
    <property type="match status" value="1"/>
</dbReference>
<dbReference type="Proteomes" id="UP000547674">
    <property type="component" value="Unassembled WGS sequence"/>
</dbReference>
<dbReference type="PANTHER" id="PTHR45586:SF1">
    <property type="entry name" value="LIPOPOLYSACCHARIDE ASSEMBLY PROTEIN B"/>
    <property type="match status" value="1"/>
</dbReference>
<evidence type="ECO:0000313" key="5">
    <source>
        <dbReference type="EMBL" id="NNF06805.1"/>
    </source>
</evidence>
<organism evidence="5 6">
    <name type="scientific">Eiseniibacteriota bacterium</name>
    <dbReference type="NCBI Taxonomy" id="2212470"/>
    <lineage>
        <taxon>Bacteria</taxon>
        <taxon>Candidatus Eiseniibacteriota</taxon>
    </lineage>
</organism>
<dbReference type="SMART" id="SM00028">
    <property type="entry name" value="TPR"/>
    <property type="match status" value="9"/>
</dbReference>
<dbReference type="EMBL" id="JABDJR010000337">
    <property type="protein sequence ID" value="NNF06805.1"/>
    <property type="molecule type" value="Genomic_DNA"/>
</dbReference>
<dbReference type="SUPFAM" id="SSF48452">
    <property type="entry name" value="TPR-like"/>
    <property type="match status" value="3"/>
</dbReference>
<proteinExistence type="predicted"/>
<dbReference type="InterPro" id="IPR039568">
    <property type="entry name" value="Peptidase_MA-like_dom"/>
</dbReference>
<evidence type="ECO:0000259" key="4">
    <source>
        <dbReference type="Pfam" id="PF13485"/>
    </source>
</evidence>
<dbReference type="AlphaFoldDB" id="A0A7Y2E8Y6"/>
<dbReference type="Gene3D" id="1.25.40.10">
    <property type="entry name" value="Tetratricopeptide repeat domain"/>
    <property type="match status" value="3"/>
</dbReference>
<protein>
    <submittedName>
        <fullName evidence="5">Tetratricopeptide repeat protein</fullName>
    </submittedName>
</protein>
<feature type="repeat" description="TPR" evidence="3">
    <location>
        <begin position="875"/>
        <end position="908"/>
    </location>
</feature>
<keyword evidence="2 3" id="KW-0802">TPR repeat</keyword>
<name>A0A7Y2E8Y6_UNCEI</name>
<accession>A0A7Y2E8Y6</accession>
<sequence>MTRWIRRVVFVTLLSCVVGTPAWSRVEDAVKLETEGQWSEAAQLWQRLAEAKPQSEFLWHRLLESLKVSGNYERLEEQASKVMSKFPSGREGFLYRAWALEEMGRVEDAAELLRPNMNRDVVIKAELARLLTRLGRNHEAGPLYSEVMAAYDPNVQQHPWDLLAFGDAAKARGDFKGAARVYELSYTDSLEFIPGRLALSKLFHEKYQSGLSNEELKAARKLAPNHPDVVLALAELSVRSRRYTQAEEVAKQVLKFRPEDTGSRRILAQLDLIAGDTEAANRKIKGLLALNPHDLQTLEIKMASGFFSGDSTKYRNAIKEIEAIDPLHVDGFVRLGAMLEALIRNPDAEWMYRQALMRDPELAEGYAGLGHLAMREGREVEARGLLEKAHELDNYNIRAYNQLELLDVMDTYRVYDFEDFKFKLSEKDDGVLVPIMEDRMRDIYNELVALHGWKPKVPTMIEIFPDHEWFSARVVGITTLDGIPGVCFGDVVAMDSPRTLSGRSNWEQIMRHEFGHVLALGMTNRKVPFWFTEGLSVHLETHPRPEAWDSILMGAYWDGELVSVDSLTIAFTRPKHRFQRLLAYHEAGIVIDAIVDRHGWDVIPELLHAFADGKQLDEAVKDVLGESKETFDRLAMDAVRGRAESLNLWPRPDPNRQAAFQVLVEENPKDLEILGRLAVTDMQLGRMDDATRTAKRILKEDENNARAKGVLGLIAVQENHLDRAKTLMDEAIANDSRDLQVYLSRSSIALTDRDTTMAQTLLQKALEVYPNSADAYRGLALIAEQRGDSAGAGAYYDAWMSIDDTSQEAALPYARIALERGEAEKAHEALRFLRNVSPLAADVIALEGQALLALDEDLEAFNRFSEARKQDLRSVEAMVGMAQYYFKQEDFEEAIYFARLALKYEPAHKVAKSLLSSAEEEI</sequence>